<accession>D9SF26</accession>
<dbReference type="SUPFAM" id="SSF53335">
    <property type="entry name" value="S-adenosyl-L-methionine-dependent methyltransferases"/>
    <property type="match status" value="1"/>
</dbReference>
<evidence type="ECO:0000259" key="1">
    <source>
        <dbReference type="Pfam" id="PF13649"/>
    </source>
</evidence>
<gene>
    <name evidence="2" type="ordered locus">Galf_1095</name>
</gene>
<dbReference type="STRING" id="395494.Galf_1095"/>
<dbReference type="GO" id="GO:0032259">
    <property type="term" value="P:methylation"/>
    <property type="evidence" value="ECO:0007669"/>
    <property type="project" value="UniProtKB-KW"/>
</dbReference>
<feature type="domain" description="Methyltransferase" evidence="1">
    <location>
        <begin position="50"/>
        <end position="145"/>
    </location>
</feature>
<sequence>MPKTHLEFYDAHGISPVHYVVGDTQQHFERRASLYRSLGLISLACRGARVLEVAVGSGQNSLYVASLMPASLTLVEPNPTAIREIRELYANTKVAHTKPSLVEMTLQDYMPEHTFDIVLCENWLGRVPHERALLRKLAGFLAPQGVMVVTTLTPTGFLPNLIRRALSVRYCDPRLPFADRTEQLVTMFAPHLATMSAMTRSATDWVQDNMMNPAYFDICLTIPDVLQEVGNGLNALGTNPSFSTDWRWFKALCGEGREFNRHMTGAYQAELHNFFDYQLEFSQPDVELNCAIETSCLVFLDTVRDYESAALAGMDLTDSFSEVIACLTNIIGQLKDFPEQVKAGLEAGLKLLSDEERDLQKVAADSPFSRLFGRETVYLSLIADVTPARFDARG</sequence>
<organism evidence="2 3">
    <name type="scientific">Gallionella capsiferriformans (strain ES-2)</name>
    <name type="common">Gallionella ferruginea capsiferriformans (strain ES-2)</name>
    <dbReference type="NCBI Taxonomy" id="395494"/>
    <lineage>
        <taxon>Bacteria</taxon>
        <taxon>Pseudomonadati</taxon>
        <taxon>Pseudomonadota</taxon>
        <taxon>Betaproteobacteria</taxon>
        <taxon>Nitrosomonadales</taxon>
        <taxon>Gallionellaceae</taxon>
        <taxon>Gallionella</taxon>
    </lineage>
</organism>
<dbReference type="Proteomes" id="UP000001235">
    <property type="component" value="Chromosome"/>
</dbReference>
<evidence type="ECO:0000313" key="3">
    <source>
        <dbReference type="Proteomes" id="UP000001235"/>
    </source>
</evidence>
<dbReference type="eggNOG" id="COG2227">
    <property type="taxonomic scope" value="Bacteria"/>
</dbReference>
<dbReference type="GO" id="GO:0008168">
    <property type="term" value="F:methyltransferase activity"/>
    <property type="evidence" value="ECO:0007669"/>
    <property type="project" value="UniProtKB-KW"/>
</dbReference>
<dbReference type="Gene3D" id="3.40.50.150">
    <property type="entry name" value="Vaccinia Virus protein VP39"/>
    <property type="match status" value="1"/>
</dbReference>
<evidence type="ECO:0000313" key="2">
    <source>
        <dbReference type="EMBL" id="ADL55123.1"/>
    </source>
</evidence>
<dbReference type="CDD" id="cd02440">
    <property type="entry name" value="AdoMet_MTases"/>
    <property type="match status" value="1"/>
</dbReference>
<keyword evidence="3" id="KW-1185">Reference proteome</keyword>
<dbReference type="HOGENOM" id="CLU_745558_0_0_4"/>
<dbReference type="KEGG" id="gca:Galf_1095"/>
<protein>
    <submittedName>
        <fullName evidence="2">Methyltransferase type 11</fullName>
    </submittedName>
</protein>
<keyword evidence="2" id="KW-0808">Transferase</keyword>
<keyword evidence="2" id="KW-0489">Methyltransferase</keyword>
<proteinExistence type="predicted"/>
<name>D9SF26_GALCS</name>
<dbReference type="AlphaFoldDB" id="D9SF26"/>
<dbReference type="EMBL" id="CP002159">
    <property type="protein sequence ID" value="ADL55123.1"/>
    <property type="molecule type" value="Genomic_DNA"/>
</dbReference>
<dbReference type="InterPro" id="IPR029063">
    <property type="entry name" value="SAM-dependent_MTases_sf"/>
</dbReference>
<dbReference type="InterPro" id="IPR041698">
    <property type="entry name" value="Methyltransf_25"/>
</dbReference>
<reference evidence="2 3" key="1">
    <citation type="submission" date="2010-08" db="EMBL/GenBank/DDBJ databases">
        <title>Complete sequence of Gallionella capsiferriformans ES-2.</title>
        <authorList>
            <consortium name="US DOE Joint Genome Institute"/>
            <person name="Lucas S."/>
            <person name="Copeland A."/>
            <person name="Lapidus A."/>
            <person name="Cheng J.-F."/>
            <person name="Bruce D."/>
            <person name="Goodwin L."/>
            <person name="Pitluck S."/>
            <person name="Chertkov O."/>
            <person name="Davenport K.W."/>
            <person name="Detter J.C."/>
            <person name="Han C."/>
            <person name="Tapia R."/>
            <person name="Land M."/>
            <person name="Hauser L."/>
            <person name="Chang Y.-J."/>
            <person name="Jeffries C."/>
            <person name="Kyrpides N."/>
            <person name="Ivanova N."/>
            <person name="Mikhailova N."/>
            <person name="Shelobolina E.S."/>
            <person name="Picardal F."/>
            <person name="Roden E."/>
            <person name="Emerson D."/>
            <person name="Woyke T."/>
        </authorList>
    </citation>
    <scope>NUCLEOTIDE SEQUENCE [LARGE SCALE GENOMIC DNA]</scope>
    <source>
        <strain evidence="2 3">ES-2</strain>
    </source>
</reference>
<dbReference type="Pfam" id="PF13649">
    <property type="entry name" value="Methyltransf_25"/>
    <property type="match status" value="1"/>
</dbReference>